<sequence length="293" mass="32885">MIARTYPGTDIPDLTDSQIKDILRNLDMQFNDAMIHAGGHASRNNFQSPARLRFLIFIILLLYLLATLNLYNGWVIEIAYTTLPNGKTFWTEFKYTFSTPIILVMGIDAILSMILTDATLAWNLIFVLIWRCWIVWGQSWHIVLILILCTTLAATNVNLVSRGIIIYYATFGPVQIVLVVLEARNKLAGRYIKDLGITIRGIVPTILVSRVVAGHARPDDSWSDSATESSIRFRSYSGLQNDSQMSAERGQDTSFPNIRLDLEEGLEDSTELRMEGAAPTLSVPHASSEHRIP</sequence>
<evidence type="ECO:0000313" key="3">
    <source>
        <dbReference type="EMBL" id="PBK90498.1"/>
    </source>
</evidence>
<feature type="compositionally biased region" description="Polar residues" evidence="1">
    <location>
        <begin position="241"/>
        <end position="256"/>
    </location>
</feature>
<accession>A0A2H3DI02</accession>
<keyword evidence="2" id="KW-1133">Transmembrane helix</keyword>
<feature type="transmembrane region" description="Helical" evidence="2">
    <location>
        <begin position="142"/>
        <end position="159"/>
    </location>
</feature>
<feature type="transmembrane region" description="Helical" evidence="2">
    <location>
        <begin position="165"/>
        <end position="183"/>
    </location>
</feature>
<name>A0A2H3DI02_ARMGA</name>
<dbReference type="Proteomes" id="UP000217790">
    <property type="component" value="Unassembled WGS sequence"/>
</dbReference>
<gene>
    <name evidence="3" type="ORF">ARMGADRAFT_1032505</name>
</gene>
<dbReference type="InParanoid" id="A0A2H3DI02"/>
<keyword evidence="2" id="KW-0472">Membrane</keyword>
<evidence type="ECO:0000256" key="1">
    <source>
        <dbReference type="SAM" id="MobiDB-lite"/>
    </source>
</evidence>
<keyword evidence="4" id="KW-1185">Reference proteome</keyword>
<dbReference type="OrthoDB" id="10468511at2759"/>
<keyword evidence="2" id="KW-0812">Transmembrane</keyword>
<evidence type="ECO:0000256" key="2">
    <source>
        <dbReference type="SAM" id="Phobius"/>
    </source>
</evidence>
<dbReference type="AlphaFoldDB" id="A0A2H3DI02"/>
<reference evidence="4" key="1">
    <citation type="journal article" date="2017" name="Nat. Ecol. Evol.">
        <title>Genome expansion and lineage-specific genetic innovations in the forest pathogenic fungi Armillaria.</title>
        <authorList>
            <person name="Sipos G."/>
            <person name="Prasanna A.N."/>
            <person name="Walter M.C."/>
            <person name="O'Connor E."/>
            <person name="Balint B."/>
            <person name="Krizsan K."/>
            <person name="Kiss B."/>
            <person name="Hess J."/>
            <person name="Varga T."/>
            <person name="Slot J."/>
            <person name="Riley R."/>
            <person name="Boka B."/>
            <person name="Rigling D."/>
            <person name="Barry K."/>
            <person name="Lee J."/>
            <person name="Mihaltcheva S."/>
            <person name="LaButti K."/>
            <person name="Lipzen A."/>
            <person name="Waldron R."/>
            <person name="Moloney N.M."/>
            <person name="Sperisen C."/>
            <person name="Kredics L."/>
            <person name="Vagvoelgyi C."/>
            <person name="Patrignani A."/>
            <person name="Fitzpatrick D."/>
            <person name="Nagy I."/>
            <person name="Doyle S."/>
            <person name="Anderson J.B."/>
            <person name="Grigoriev I.V."/>
            <person name="Gueldener U."/>
            <person name="Muensterkoetter M."/>
            <person name="Nagy L.G."/>
        </authorList>
    </citation>
    <scope>NUCLEOTIDE SEQUENCE [LARGE SCALE GENOMIC DNA]</scope>
    <source>
        <strain evidence="4">Ar21-2</strain>
    </source>
</reference>
<dbReference type="EMBL" id="KZ293665">
    <property type="protein sequence ID" value="PBK90498.1"/>
    <property type="molecule type" value="Genomic_DNA"/>
</dbReference>
<proteinExistence type="predicted"/>
<feature type="transmembrane region" description="Helical" evidence="2">
    <location>
        <begin position="101"/>
        <end position="130"/>
    </location>
</feature>
<organism evidence="3 4">
    <name type="scientific">Armillaria gallica</name>
    <name type="common">Bulbous honey fungus</name>
    <name type="synonym">Armillaria bulbosa</name>
    <dbReference type="NCBI Taxonomy" id="47427"/>
    <lineage>
        <taxon>Eukaryota</taxon>
        <taxon>Fungi</taxon>
        <taxon>Dikarya</taxon>
        <taxon>Basidiomycota</taxon>
        <taxon>Agaricomycotina</taxon>
        <taxon>Agaricomycetes</taxon>
        <taxon>Agaricomycetidae</taxon>
        <taxon>Agaricales</taxon>
        <taxon>Marasmiineae</taxon>
        <taxon>Physalacriaceae</taxon>
        <taxon>Armillaria</taxon>
    </lineage>
</organism>
<feature type="region of interest" description="Disordered" evidence="1">
    <location>
        <begin position="269"/>
        <end position="293"/>
    </location>
</feature>
<evidence type="ECO:0000313" key="4">
    <source>
        <dbReference type="Proteomes" id="UP000217790"/>
    </source>
</evidence>
<feature type="region of interest" description="Disordered" evidence="1">
    <location>
        <begin position="241"/>
        <end position="260"/>
    </location>
</feature>
<protein>
    <submittedName>
        <fullName evidence="3">Uncharacterized protein</fullName>
    </submittedName>
</protein>
<feature type="transmembrane region" description="Helical" evidence="2">
    <location>
        <begin position="52"/>
        <end position="71"/>
    </location>
</feature>